<dbReference type="EMBL" id="GISG01021651">
    <property type="protein sequence ID" value="MBA4618678.1"/>
    <property type="molecule type" value="Transcribed_RNA"/>
</dbReference>
<organism evidence="1">
    <name type="scientific">Opuntia streptacantha</name>
    <name type="common">Prickly pear cactus</name>
    <name type="synonym">Opuntia cardona</name>
    <dbReference type="NCBI Taxonomy" id="393608"/>
    <lineage>
        <taxon>Eukaryota</taxon>
        <taxon>Viridiplantae</taxon>
        <taxon>Streptophyta</taxon>
        <taxon>Embryophyta</taxon>
        <taxon>Tracheophyta</taxon>
        <taxon>Spermatophyta</taxon>
        <taxon>Magnoliopsida</taxon>
        <taxon>eudicotyledons</taxon>
        <taxon>Gunneridae</taxon>
        <taxon>Pentapetalae</taxon>
        <taxon>Caryophyllales</taxon>
        <taxon>Cactineae</taxon>
        <taxon>Cactaceae</taxon>
        <taxon>Opuntioideae</taxon>
        <taxon>Opuntia</taxon>
    </lineage>
</organism>
<protein>
    <submittedName>
        <fullName evidence="1">Uncharacterized protein</fullName>
    </submittedName>
</protein>
<name>A0A7C8YHW5_OPUST</name>
<sequence length="149" mass="17054">MTKLHVIYSNYRSCTFQNLLCTPKIIVERTSVASAFVTQNNNCSSLVYAENNELCWAYTSSIYIVSKKLCLLPLLLLCSFKTDMGVDRAPKTFVVDHMSIVAMYITQHIPFTCTQKNYRFCCTCMSQIYRICKKLVCRSVTVVELQKAT</sequence>
<accession>A0A7C8YHW5</accession>
<reference evidence="1" key="2">
    <citation type="submission" date="2020-07" db="EMBL/GenBank/DDBJ databases">
        <authorList>
            <person name="Vera ALvarez R."/>
            <person name="Arias-Moreno D.M."/>
            <person name="Jimenez-Jacinto V."/>
            <person name="Jimenez-Bremont J.F."/>
            <person name="Swaminathan K."/>
            <person name="Moose S.P."/>
            <person name="Guerrero-Gonzalez M.L."/>
            <person name="Marino-Ramirez L."/>
            <person name="Landsman D."/>
            <person name="Rodriguez-Kessler M."/>
            <person name="Delgado-Sanchez P."/>
        </authorList>
    </citation>
    <scope>NUCLEOTIDE SEQUENCE</scope>
    <source>
        <tissue evidence="1">Cladode</tissue>
    </source>
</reference>
<reference evidence="1" key="1">
    <citation type="journal article" date="2013" name="J. Plant Res.">
        <title>Effect of fungi and light on seed germination of three Opuntia species from semiarid lands of central Mexico.</title>
        <authorList>
            <person name="Delgado-Sanchez P."/>
            <person name="Jimenez-Bremont J.F."/>
            <person name="Guerrero-Gonzalez Mde L."/>
            <person name="Flores J."/>
        </authorList>
    </citation>
    <scope>NUCLEOTIDE SEQUENCE</scope>
    <source>
        <tissue evidence="1">Cladode</tissue>
    </source>
</reference>
<proteinExistence type="predicted"/>
<dbReference type="AlphaFoldDB" id="A0A7C8YHW5"/>
<evidence type="ECO:0000313" key="1">
    <source>
        <dbReference type="EMBL" id="MBA4618678.1"/>
    </source>
</evidence>